<dbReference type="NCBIfam" id="TIGR03930">
    <property type="entry name" value="WXG100_ESAT6"/>
    <property type="match status" value="1"/>
</dbReference>
<name>A0A243QDQ0_9ACTN</name>
<dbReference type="Gene3D" id="1.10.287.1060">
    <property type="entry name" value="ESAT-6-like"/>
    <property type="match status" value="1"/>
</dbReference>
<dbReference type="Pfam" id="PF06013">
    <property type="entry name" value="WXG100"/>
    <property type="match status" value="1"/>
</dbReference>
<dbReference type="SUPFAM" id="SSF140453">
    <property type="entry name" value="EsxAB dimer-like"/>
    <property type="match status" value="1"/>
</dbReference>
<dbReference type="AlphaFoldDB" id="A0A243QDQ0"/>
<comment type="similarity">
    <text evidence="1">Belongs to the WXG100 family.</text>
</comment>
<proteinExistence type="inferred from homology"/>
<evidence type="ECO:0000256" key="1">
    <source>
        <dbReference type="RuleBase" id="RU362001"/>
    </source>
</evidence>
<dbReference type="EMBL" id="NGFO01000005">
    <property type="protein sequence ID" value="OUC79887.1"/>
    <property type="molecule type" value="Genomic_DNA"/>
</dbReference>
<gene>
    <name evidence="2" type="ORF">CA982_06215</name>
</gene>
<dbReference type="Proteomes" id="UP000194632">
    <property type="component" value="Unassembled WGS sequence"/>
</dbReference>
<dbReference type="STRING" id="417102.CA982_06215"/>
<dbReference type="InterPro" id="IPR036689">
    <property type="entry name" value="ESAT-6-like_sf"/>
</dbReference>
<dbReference type="OrthoDB" id="4578410at2"/>
<accession>A0A243QDQ0</accession>
<dbReference type="RefSeq" id="WP_014927790.1">
    <property type="nucleotide sequence ID" value="NZ_JBLKRZ010000010.1"/>
</dbReference>
<dbReference type="InterPro" id="IPR010310">
    <property type="entry name" value="T7SS_ESAT-6-like"/>
</dbReference>
<organism evidence="2 3">
    <name type="scientific">Gordonia lacunae</name>
    <dbReference type="NCBI Taxonomy" id="417102"/>
    <lineage>
        <taxon>Bacteria</taxon>
        <taxon>Bacillati</taxon>
        <taxon>Actinomycetota</taxon>
        <taxon>Actinomycetes</taxon>
        <taxon>Mycobacteriales</taxon>
        <taxon>Gordoniaceae</taxon>
        <taxon>Gordonia</taxon>
    </lineage>
</organism>
<evidence type="ECO:0000313" key="3">
    <source>
        <dbReference type="Proteomes" id="UP000194632"/>
    </source>
</evidence>
<comment type="caution">
    <text evidence="2">The sequence shown here is derived from an EMBL/GenBank/DDBJ whole genome shotgun (WGS) entry which is preliminary data.</text>
</comment>
<keyword evidence="3" id="KW-1185">Reference proteome</keyword>
<evidence type="ECO:0000313" key="2">
    <source>
        <dbReference type="EMBL" id="OUC79887.1"/>
    </source>
</evidence>
<reference evidence="2 3" key="1">
    <citation type="submission" date="2017-05" db="EMBL/GenBank/DDBJ databases">
        <title>Biotechnological potential of actinobacteria isolated from South African environments.</title>
        <authorList>
            <person name="Le Roes-Hill M."/>
            <person name="Prins A."/>
            <person name="Durrell K.A."/>
        </authorList>
    </citation>
    <scope>NUCLEOTIDE SEQUENCE [LARGE SCALE GENOMIC DNA]</scope>
    <source>
        <strain evidence="2">BS2</strain>
    </source>
</reference>
<protein>
    <recommendedName>
        <fullName evidence="1">ESAT-6-like protein</fullName>
    </recommendedName>
</protein>
<sequence>MLNLPGAGGGAGVTVNVADGQATAAKVGSLVEDMKAVINQIAQHAGNATPTWQGSAGVAFDGTHTDWNKAALTMNQLLEQIKTQLTNGFAGYEDQDAAAARGLNTSV</sequence>